<evidence type="ECO:0000256" key="5">
    <source>
        <dbReference type="ARBA" id="ARBA00023136"/>
    </source>
</evidence>
<dbReference type="GO" id="GO:0005886">
    <property type="term" value="C:plasma membrane"/>
    <property type="evidence" value="ECO:0007669"/>
    <property type="project" value="InterPro"/>
</dbReference>
<feature type="compositionally biased region" description="Polar residues" evidence="7">
    <location>
        <begin position="102"/>
        <end position="120"/>
    </location>
</feature>
<feature type="transmembrane region" description="Helical" evidence="6">
    <location>
        <begin position="441"/>
        <end position="461"/>
    </location>
</feature>
<dbReference type="RefSeq" id="XP_026181923.1">
    <property type="nucleotide sequence ID" value="XM_026326138.1"/>
</dbReference>
<keyword evidence="4 6" id="KW-1133">Transmembrane helix</keyword>
<sequence length="786" mass="89651">MEHSVSFSDDICQMDSDYENLRETESGQTSFPQCVREPAASTQRCPETLQIDVLGEYTETESTSNTHMSNETLNVERINRLQRHNWSAATLKVLSSMPSRSAGANSLAVSSSSMQLQRNKTSSDEFSRPSRPIQGDFRELERINTEENKMERLMSNLKGLSVSEGIRKLRGMPLNIADKMAIRRRAFSGIADSSLISRNTPCYNCQRVNILRTFRHCCLPVLSFLQLWHSHMKRVSGRFGTGVLSYFLFLRTLLLFNLLLIIITGLFVVFPQAIHPPPLYNSHPDNFTGLDLLTGTGYLSYSLMFYGYYTNSIIKSCQNTNSTPGYIGLMMACNTDRSQTMHYRIPEAYLFTMAVAFFIICIILVYRMSKSLGRNFQFLKSNGKLAVQVFCSWDFNVSKKTSVKLQTEKISIQLKELVSEMISGGEEKSCQQRLCCLIVHLATWALCLASIFLSAMGVHYLSETTIEQESIKGLNLLILPAVVSGINLLLPSFFNLCAWKEDYDSPSVCVYVSISRNLLLKASIIGVLCYRWLGRIAVESESHGLKCWESFVGQEMYRLLLMDFIFTVLYTLLGEFLWRLFSKQMLKRNRKPVFDIARNVLELIYGQTLTWLGILFAPLLPAVQIIKLFVLFYIKKSSLMLNCQASRKPWRASQMTTLFICLLWFPSFLSAATSITYTFWTIKPSSECGPFRNLTNMFHAGKLRAQELGNTDPILSWLSWLCSSLFLFLVTGVFLMVIYFHSQVVDGQRQIITWLEKQIENEGKDKMFLIAKLQTVYGQNELDPPH</sequence>
<feature type="transmembrane region" description="Helical" evidence="6">
    <location>
        <begin position="559"/>
        <end position="581"/>
    </location>
</feature>
<dbReference type="InterPro" id="IPR012496">
    <property type="entry name" value="TMC_dom"/>
</dbReference>
<dbReference type="InParanoid" id="A0A3Q3MW06"/>
<name>A0A3Q3MW06_9TELE</name>
<keyword evidence="10" id="KW-1185">Reference proteome</keyword>
<comment type="similarity">
    <text evidence="2 6">Belongs to the TMC family.</text>
</comment>
<evidence type="ECO:0000256" key="7">
    <source>
        <dbReference type="SAM" id="MobiDB-lite"/>
    </source>
</evidence>
<evidence type="ECO:0000256" key="4">
    <source>
        <dbReference type="ARBA" id="ARBA00022989"/>
    </source>
</evidence>
<dbReference type="PANTHER" id="PTHR23302:SF4">
    <property type="entry name" value="TRANSMEMBRANE CHANNEL-LIKE PROTEIN 6"/>
    <property type="match status" value="1"/>
</dbReference>
<accession>A0A3Q3MW06</accession>
<dbReference type="STRING" id="205130.ENSMAMP00000031973"/>
<feature type="transmembrane region" description="Helical" evidence="6">
    <location>
        <begin position="348"/>
        <end position="366"/>
    </location>
</feature>
<evidence type="ECO:0000313" key="9">
    <source>
        <dbReference type="Ensembl" id="ENSMAMP00000031973.2"/>
    </source>
</evidence>
<feature type="region of interest" description="Disordered" evidence="7">
    <location>
        <begin position="102"/>
        <end position="131"/>
    </location>
</feature>
<reference evidence="9" key="1">
    <citation type="submission" date="2025-08" db="UniProtKB">
        <authorList>
            <consortium name="Ensembl"/>
        </authorList>
    </citation>
    <scope>IDENTIFICATION</scope>
</reference>
<organism evidence="9 10">
    <name type="scientific">Mastacembelus armatus</name>
    <name type="common">zig-zag eel</name>
    <dbReference type="NCBI Taxonomy" id="205130"/>
    <lineage>
        <taxon>Eukaryota</taxon>
        <taxon>Metazoa</taxon>
        <taxon>Chordata</taxon>
        <taxon>Craniata</taxon>
        <taxon>Vertebrata</taxon>
        <taxon>Euteleostomi</taxon>
        <taxon>Actinopterygii</taxon>
        <taxon>Neopterygii</taxon>
        <taxon>Teleostei</taxon>
        <taxon>Neoteleostei</taxon>
        <taxon>Acanthomorphata</taxon>
        <taxon>Anabantaria</taxon>
        <taxon>Synbranchiformes</taxon>
        <taxon>Mastacembelidae</taxon>
        <taxon>Mastacembelus</taxon>
    </lineage>
</organism>
<reference evidence="9" key="2">
    <citation type="submission" date="2025-09" db="UniProtKB">
        <authorList>
            <consortium name="Ensembl"/>
        </authorList>
    </citation>
    <scope>IDENTIFICATION</scope>
</reference>
<evidence type="ECO:0000259" key="8">
    <source>
        <dbReference type="Pfam" id="PF07810"/>
    </source>
</evidence>
<proteinExistence type="inferred from homology"/>
<dbReference type="Proteomes" id="UP000261640">
    <property type="component" value="Unplaced"/>
</dbReference>
<feature type="transmembrane region" description="Helical" evidence="6">
    <location>
        <begin position="609"/>
        <end position="634"/>
    </location>
</feature>
<dbReference type="InterPro" id="IPR038900">
    <property type="entry name" value="TMC"/>
</dbReference>
<comment type="subcellular location">
    <subcellularLocation>
        <location evidence="1 6">Membrane</location>
        <topology evidence="1 6">Multi-pass membrane protein</topology>
    </subcellularLocation>
</comment>
<feature type="transmembrane region" description="Helical" evidence="6">
    <location>
        <begin position="655"/>
        <end position="680"/>
    </location>
</feature>
<evidence type="ECO:0000256" key="1">
    <source>
        <dbReference type="ARBA" id="ARBA00004141"/>
    </source>
</evidence>
<evidence type="ECO:0000256" key="2">
    <source>
        <dbReference type="ARBA" id="ARBA00006510"/>
    </source>
</evidence>
<dbReference type="GO" id="GO:0008381">
    <property type="term" value="F:mechanosensitive monoatomic ion channel activity"/>
    <property type="evidence" value="ECO:0007669"/>
    <property type="project" value="TreeGrafter"/>
</dbReference>
<dbReference type="AlphaFoldDB" id="A0A3Q3MW06"/>
<dbReference type="GeneTree" id="ENSGT01050000244894"/>
<evidence type="ECO:0000256" key="6">
    <source>
        <dbReference type="RuleBase" id="RU310713"/>
    </source>
</evidence>
<feature type="transmembrane region" description="Helical" evidence="6">
    <location>
        <begin position="717"/>
        <end position="740"/>
    </location>
</feature>
<dbReference type="OrthoDB" id="1936208at2759"/>
<feature type="domain" description="TMC" evidence="8">
    <location>
        <begin position="547"/>
        <end position="653"/>
    </location>
</feature>
<dbReference type="Ensembl" id="ENSMAMT00000032806.2">
    <property type="protein sequence ID" value="ENSMAMP00000031973.2"/>
    <property type="gene ID" value="ENSMAMG00000021510.2"/>
</dbReference>
<protein>
    <recommendedName>
        <fullName evidence="6">Transmembrane channel-like protein</fullName>
    </recommendedName>
</protein>
<keyword evidence="3 6" id="KW-0812">Transmembrane</keyword>
<evidence type="ECO:0000313" key="10">
    <source>
        <dbReference type="Proteomes" id="UP000261640"/>
    </source>
</evidence>
<dbReference type="GeneID" id="113141611"/>
<dbReference type="Pfam" id="PF07810">
    <property type="entry name" value="TMC"/>
    <property type="match status" value="1"/>
</dbReference>
<dbReference type="PANTHER" id="PTHR23302">
    <property type="entry name" value="TRANSMEMBRANE CHANNEL-RELATED"/>
    <property type="match status" value="1"/>
</dbReference>
<keyword evidence="5 6" id="KW-0472">Membrane</keyword>
<feature type="transmembrane region" description="Helical" evidence="6">
    <location>
        <begin position="473"/>
        <end position="494"/>
    </location>
</feature>
<evidence type="ECO:0000256" key="3">
    <source>
        <dbReference type="ARBA" id="ARBA00022692"/>
    </source>
</evidence>
<feature type="transmembrane region" description="Helical" evidence="6">
    <location>
        <begin position="243"/>
        <end position="270"/>
    </location>
</feature>